<dbReference type="PANTHER" id="PTHR37422">
    <property type="entry name" value="TEICHURONIC ACID BIOSYNTHESIS PROTEIN TUAE"/>
    <property type="match status" value="1"/>
</dbReference>
<feature type="transmembrane region" description="Helical" evidence="5">
    <location>
        <begin position="138"/>
        <end position="162"/>
    </location>
</feature>
<evidence type="ECO:0000313" key="8">
    <source>
        <dbReference type="Proteomes" id="UP000005953"/>
    </source>
</evidence>
<dbReference type="Pfam" id="PF04932">
    <property type="entry name" value="Wzy_C"/>
    <property type="match status" value="1"/>
</dbReference>
<dbReference type="GO" id="GO:0016020">
    <property type="term" value="C:membrane"/>
    <property type="evidence" value="ECO:0007669"/>
    <property type="project" value="UniProtKB-SubCell"/>
</dbReference>
<evidence type="ECO:0000256" key="2">
    <source>
        <dbReference type="ARBA" id="ARBA00022692"/>
    </source>
</evidence>
<accession>A4B946</accession>
<feature type="transmembrane region" description="Helical" evidence="5">
    <location>
        <begin position="210"/>
        <end position="228"/>
    </location>
</feature>
<keyword evidence="2 5" id="KW-0812">Transmembrane</keyword>
<protein>
    <submittedName>
        <fullName evidence="7">Lipid A core-O-antigen ligase and related enzyme</fullName>
    </submittedName>
</protein>
<proteinExistence type="predicted"/>
<comment type="caution">
    <text evidence="7">The sequence shown here is derived from an EMBL/GenBank/DDBJ whole genome shotgun (WGS) entry which is preliminary data.</text>
</comment>
<dbReference type="Proteomes" id="UP000005953">
    <property type="component" value="Unassembled WGS sequence"/>
</dbReference>
<feature type="transmembrane region" description="Helical" evidence="5">
    <location>
        <begin position="383"/>
        <end position="407"/>
    </location>
</feature>
<evidence type="ECO:0000256" key="3">
    <source>
        <dbReference type="ARBA" id="ARBA00022989"/>
    </source>
</evidence>
<feature type="transmembrane region" description="Helical" evidence="5">
    <location>
        <begin position="115"/>
        <end position="131"/>
    </location>
</feature>
<feature type="domain" description="O-antigen ligase-related" evidence="6">
    <location>
        <begin position="215"/>
        <end position="357"/>
    </location>
</feature>
<evidence type="ECO:0000259" key="6">
    <source>
        <dbReference type="Pfam" id="PF04932"/>
    </source>
</evidence>
<gene>
    <name evidence="7" type="ORF">MED297_19707</name>
</gene>
<dbReference type="AlphaFoldDB" id="A4B946"/>
<evidence type="ECO:0000256" key="1">
    <source>
        <dbReference type="ARBA" id="ARBA00004141"/>
    </source>
</evidence>
<evidence type="ECO:0000256" key="4">
    <source>
        <dbReference type="ARBA" id="ARBA00023136"/>
    </source>
</evidence>
<evidence type="ECO:0000313" key="7">
    <source>
        <dbReference type="EMBL" id="EAR11147.1"/>
    </source>
</evidence>
<keyword evidence="4 5" id="KW-0472">Membrane</keyword>
<feature type="transmembrane region" description="Helical" evidence="5">
    <location>
        <begin position="340"/>
        <end position="363"/>
    </location>
</feature>
<dbReference type="RefSeq" id="WP_008044604.1">
    <property type="nucleotide sequence ID" value="NZ_CH724151.1"/>
</dbReference>
<dbReference type="STRING" id="314283.MED297_19707"/>
<feature type="transmembrane region" description="Helical" evidence="5">
    <location>
        <begin position="248"/>
        <end position="267"/>
    </location>
</feature>
<reference evidence="7 8" key="1">
    <citation type="submission" date="2006-02" db="EMBL/GenBank/DDBJ databases">
        <authorList>
            <person name="Pinhassi J."/>
            <person name="Pedros-Alio C."/>
            <person name="Ferriera S."/>
            <person name="Johnson J."/>
            <person name="Kravitz S."/>
            <person name="Halpern A."/>
            <person name="Remington K."/>
            <person name="Beeson K."/>
            <person name="Tran B."/>
            <person name="Rogers Y.-H."/>
            <person name="Friedman R."/>
            <person name="Venter J.C."/>
        </authorList>
    </citation>
    <scope>NUCLEOTIDE SEQUENCE [LARGE SCALE GENOMIC DNA]</scope>
    <source>
        <strain evidence="7 8">MED297</strain>
    </source>
</reference>
<keyword evidence="3 5" id="KW-1133">Transmembrane helix</keyword>
<name>A4B946_9GAMM</name>
<dbReference type="InterPro" id="IPR007016">
    <property type="entry name" value="O-antigen_ligase-rel_domated"/>
</dbReference>
<feature type="transmembrane region" description="Helical" evidence="5">
    <location>
        <begin position="182"/>
        <end position="201"/>
    </location>
</feature>
<keyword evidence="8" id="KW-1185">Reference proteome</keyword>
<comment type="subcellular location">
    <subcellularLocation>
        <location evidence="1">Membrane</location>
        <topology evidence="1">Multi-pass membrane protein</topology>
    </subcellularLocation>
</comment>
<feature type="transmembrane region" description="Helical" evidence="5">
    <location>
        <begin position="82"/>
        <end position="103"/>
    </location>
</feature>
<dbReference type="PANTHER" id="PTHR37422:SF13">
    <property type="entry name" value="LIPOPOLYSACCHARIDE BIOSYNTHESIS PROTEIN PA4999-RELATED"/>
    <property type="match status" value="1"/>
</dbReference>
<organism evidence="7 8">
    <name type="scientific">Reinekea blandensis MED297</name>
    <dbReference type="NCBI Taxonomy" id="314283"/>
    <lineage>
        <taxon>Bacteria</taxon>
        <taxon>Pseudomonadati</taxon>
        <taxon>Pseudomonadota</taxon>
        <taxon>Gammaproteobacteria</taxon>
        <taxon>Oceanospirillales</taxon>
        <taxon>Saccharospirillaceae</taxon>
        <taxon>Reinekea</taxon>
    </lineage>
</organism>
<keyword evidence="7" id="KW-0436">Ligase</keyword>
<dbReference type="OrthoDB" id="9768226at2"/>
<dbReference type="HOGENOM" id="CLU_668689_0_0_6"/>
<dbReference type="EMBL" id="AAOE01000001">
    <property type="protein sequence ID" value="EAR11147.1"/>
    <property type="molecule type" value="Genomic_DNA"/>
</dbReference>
<sequence length="433" mass="50381">MSRSNQVELKVEDLSFFKVRQLWQYFWSEHPAFWFICAYLFFEYFRPQAIYPAIDVLPWAQSFLAGAIVAQFFDKKSRLQWCWTHTWLLLFALQIKLSFFFAYDPSWSERYQIQYLQWIIIYFLVCQIVTTKERFYVFLLVFIICSLKISIGTAVVFASRGFSFTSWGLMGPPGYFQNSGELAIQMVVQFCLAIYLMRAYWKKSNRFERLILLATLITPALTIMGASSRGSQLALVAVLIYYFRWSLFKPKILVSFSIILAMLWVILPEEQLGRFQNMGEDQTSVQRMLYWTNGIDMIADHPMTGVGYYNFIPYYTDVYPNDMHFVNRQGERVAELPHNIFIQIGTDAGVPALMFYILIVLSLKSRNKVQSDWVAFKEIHAGLYLGVVGFLIAGQFVTVGYYPFFWVSAALITSIKQTLLTSKKERDLSQAAS</sequence>
<dbReference type="InterPro" id="IPR051533">
    <property type="entry name" value="WaaL-like"/>
</dbReference>
<dbReference type="GO" id="GO:0016874">
    <property type="term" value="F:ligase activity"/>
    <property type="evidence" value="ECO:0007669"/>
    <property type="project" value="UniProtKB-KW"/>
</dbReference>
<evidence type="ECO:0000256" key="5">
    <source>
        <dbReference type="SAM" id="Phobius"/>
    </source>
</evidence>